<reference evidence="2" key="1">
    <citation type="submission" date="2020-08" db="EMBL/GenBank/DDBJ databases">
        <title>Plant Genome Project.</title>
        <authorList>
            <person name="Zhang R.-G."/>
        </authorList>
    </citation>
    <scope>NUCLEOTIDE SEQUENCE</scope>
    <source>
        <strain evidence="2">WSP0</strain>
        <tissue evidence="2">Leaf</tissue>
    </source>
</reference>
<dbReference type="Proteomes" id="UP000823749">
    <property type="component" value="Chromosome 8"/>
</dbReference>
<dbReference type="EMBL" id="JACTNZ010000008">
    <property type="protein sequence ID" value="KAG5536083.1"/>
    <property type="molecule type" value="Genomic_DNA"/>
</dbReference>
<accession>A0AAV6J800</accession>
<gene>
    <name evidence="2" type="ORF">RHGRI_023762</name>
</gene>
<feature type="compositionally biased region" description="Pro residues" evidence="1">
    <location>
        <begin position="96"/>
        <end position="105"/>
    </location>
</feature>
<keyword evidence="3" id="KW-1185">Reference proteome</keyword>
<comment type="caution">
    <text evidence="2">The sequence shown here is derived from an EMBL/GenBank/DDBJ whole genome shotgun (WGS) entry which is preliminary data.</text>
</comment>
<evidence type="ECO:0000256" key="1">
    <source>
        <dbReference type="SAM" id="MobiDB-lite"/>
    </source>
</evidence>
<evidence type="ECO:0000313" key="3">
    <source>
        <dbReference type="Proteomes" id="UP000823749"/>
    </source>
</evidence>
<protein>
    <submittedName>
        <fullName evidence="2">Uncharacterized protein</fullName>
    </submittedName>
</protein>
<proteinExistence type="predicted"/>
<name>A0AAV6J800_9ERIC</name>
<organism evidence="2 3">
    <name type="scientific">Rhododendron griersonianum</name>
    <dbReference type="NCBI Taxonomy" id="479676"/>
    <lineage>
        <taxon>Eukaryota</taxon>
        <taxon>Viridiplantae</taxon>
        <taxon>Streptophyta</taxon>
        <taxon>Embryophyta</taxon>
        <taxon>Tracheophyta</taxon>
        <taxon>Spermatophyta</taxon>
        <taxon>Magnoliopsida</taxon>
        <taxon>eudicotyledons</taxon>
        <taxon>Gunneridae</taxon>
        <taxon>Pentapetalae</taxon>
        <taxon>asterids</taxon>
        <taxon>Ericales</taxon>
        <taxon>Ericaceae</taxon>
        <taxon>Ericoideae</taxon>
        <taxon>Rhodoreae</taxon>
        <taxon>Rhododendron</taxon>
    </lineage>
</organism>
<feature type="region of interest" description="Disordered" evidence="1">
    <location>
        <begin position="72"/>
        <end position="105"/>
    </location>
</feature>
<sequence>MAQRLEELEVRQVRPINEVSIEEVCVWCECKGHTATACPGFIAAKGASQFNQEEVNAVRTWDPYSTTYNPGWKDQPNFGWSDSRPVGGGQAQSFALPPPQQFQQA</sequence>
<dbReference type="AlphaFoldDB" id="A0AAV6J800"/>
<evidence type="ECO:0000313" key="2">
    <source>
        <dbReference type="EMBL" id="KAG5536083.1"/>
    </source>
</evidence>